<accession>A0A9P6W2Y7</accession>
<dbReference type="PIRSF" id="PIRSF016184">
    <property type="entry name" value="PhzC_PhzF"/>
    <property type="match status" value="1"/>
</dbReference>
<evidence type="ECO:0000313" key="5">
    <source>
        <dbReference type="Proteomes" id="UP000777482"/>
    </source>
</evidence>
<dbReference type="GO" id="GO:0005737">
    <property type="term" value="C:cytoplasm"/>
    <property type="evidence" value="ECO:0007669"/>
    <property type="project" value="TreeGrafter"/>
</dbReference>
<dbReference type="NCBIfam" id="TIGR00654">
    <property type="entry name" value="PhzF_family"/>
    <property type="match status" value="1"/>
</dbReference>
<name>A0A9P6W2Y7_RHOMI</name>
<evidence type="ECO:0000256" key="3">
    <source>
        <dbReference type="PIRSR" id="PIRSR016184-1"/>
    </source>
</evidence>
<evidence type="ECO:0000256" key="2">
    <source>
        <dbReference type="ARBA" id="ARBA00023235"/>
    </source>
</evidence>
<dbReference type="AlphaFoldDB" id="A0A9P6W2Y7"/>
<protein>
    <submittedName>
        <fullName evidence="4">Uncharacterized protein</fullName>
    </submittedName>
</protein>
<gene>
    <name evidence="4" type="ORF">C6P46_003461</name>
</gene>
<organism evidence="4 5">
    <name type="scientific">Rhodotorula mucilaginosa</name>
    <name type="common">Yeast</name>
    <name type="synonym">Rhodotorula rubra</name>
    <dbReference type="NCBI Taxonomy" id="5537"/>
    <lineage>
        <taxon>Eukaryota</taxon>
        <taxon>Fungi</taxon>
        <taxon>Dikarya</taxon>
        <taxon>Basidiomycota</taxon>
        <taxon>Pucciniomycotina</taxon>
        <taxon>Microbotryomycetes</taxon>
        <taxon>Sporidiobolales</taxon>
        <taxon>Sporidiobolaceae</taxon>
        <taxon>Rhodotorula</taxon>
    </lineage>
</organism>
<comment type="similarity">
    <text evidence="1">Belongs to the PhzF family.</text>
</comment>
<keyword evidence="5" id="KW-1185">Reference proteome</keyword>
<keyword evidence="2" id="KW-0413">Isomerase</keyword>
<dbReference type="PANTHER" id="PTHR13774">
    <property type="entry name" value="PHENAZINE BIOSYNTHESIS PROTEIN"/>
    <property type="match status" value="1"/>
</dbReference>
<dbReference type="InterPro" id="IPR003719">
    <property type="entry name" value="Phenazine_PhzF-like"/>
</dbReference>
<dbReference type="Pfam" id="PF02567">
    <property type="entry name" value="PhzC-PhzF"/>
    <property type="match status" value="1"/>
</dbReference>
<dbReference type="GO" id="GO:0016853">
    <property type="term" value="F:isomerase activity"/>
    <property type="evidence" value="ECO:0007669"/>
    <property type="project" value="UniProtKB-KW"/>
</dbReference>
<comment type="caution">
    <text evidence="4">The sequence shown here is derived from an EMBL/GenBank/DDBJ whole genome shotgun (WGS) entry which is preliminary data.</text>
</comment>
<dbReference type="OrthoDB" id="75169at2759"/>
<evidence type="ECO:0000313" key="4">
    <source>
        <dbReference type="EMBL" id="KAG0662275.1"/>
    </source>
</evidence>
<feature type="active site" evidence="3">
    <location>
        <position position="51"/>
    </location>
</feature>
<sequence length="305" mass="33674">MLPKRVPYRLVDAFTDKPFQGNPAAVVLFEDDRIDDDQLLQMLAIEYNLQETAFLRRLDAANNPGEAPRYRLRWFTPVQEFPLCGHATLASAHYLLSEVHPQAKRISFETMSGTLHTTRSPSGTLELDFPADTSVLAAPDRETVQSIQKRLEGVNAALSQEVVDVRVGKLAVIVELRTSYDLATAELDALPLASSKQYFVFTQVAAASSGSNIYSRVLDGAEACPEDPVTGSAHCMLAPYYLETGSAANQRLREAHPILSTSDPVIRCQQGGPRRGSLEVEWRKDDGRVTLRGRAVTVMEGFLRV</sequence>
<evidence type="ECO:0000256" key="1">
    <source>
        <dbReference type="ARBA" id="ARBA00008270"/>
    </source>
</evidence>
<reference evidence="4 5" key="1">
    <citation type="submission" date="2020-11" db="EMBL/GenBank/DDBJ databases">
        <title>Kefir isolates.</title>
        <authorList>
            <person name="Marcisauskas S."/>
            <person name="Kim Y."/>
            <person name="Blasche S."/>
        </authorList>
    </citation>
    <scope>NUCLEOTIDE SEQUENCE [LARGE SCALE GENOMIC DNA]</scope>
    <source>
        <strain evidence="4 5">KR</strain>
    </source>
</reference>
<proteinExistence type="inferred from homology"/>
<dbReference type="PANTHER" id="PTHR13774:SF17">
    <property type="entry name" value="PHENAZINE BIOSYNTHESIS-LIKE DOMAIN-CONTAINING PROTEIN"/>
    <property type="match status" value="1"/>
</dbReference>
<dbReference type="Proteomes" id="UP000777482">
    <property type="component" value="Unassembled WGS sequence"/>
</dbReference>
<dbReference type="SUPFAM" id="SSF54506">
    <property type="entry name" value="Diaminopimelate epimerase-like"/>
    <property type="match status" value="1"/>
</dbReference>
<dbReference type="EMBL" id="PUHQ01000028">
    <property type="protein sequence ID" value="KAG0662275.1"/>
    <property type="molecule type" value="Genomic_DNA"/>
</dbReference>
<dbReference type="Gene3D" id="3.10.310.10">
    <property type="entry name" value="Diaminopimelate Epimerase, Chain A, domain 1"/>
    <property type="match status" value="2"/>
</dbReference>